<dbReference type="SUPFAM" id="SSF55874">
    <property type="entry name" value="ATPase domain of HSP90 chaperone/DNA topoisomerase II/histidine kinase"/>
    <property type="match status" value="1"/>
</dbReference>
<comment type="caution">
    <text evidence="18">The sequence shown here is derived from an EMBL/GenBank/DDBJ whole genome shotgun (WGS) entry which is preliminary data.</text>
</comment>
<organism evidence="18 19">
    <name type="scientific">bacterium (Candidatus Blackallbacteria) CG17_big_fil_post_rev_8_21_14_2_50_48_46</name>
    <dbReference type="NCBI Taxonomy" id="2014261"/>
    <lineage>
        <taxon>Bacteria</taxon>
        <taxon>Candidatus Blackallbacteria</taxon>
    </lineage>
</organism>
<dbReference type="InterPro" id="IPR000700">
    <property type="entry name" value="PAS-assoc_C"/>
</dbReference>
<keyword evidence="10" id="KW-0472">Membrane</keyword>
<feature type="coiled-coil region" evidence="13">
    <location>
        <begin position="513"/>
        <end position="558"/>
    </location>
</feature>
<keyword evidence="7" id="KW-0418">Kinase</keyword>
<dbReference type="AlphaFoldDB" id="A0A2M7GA14"/>
<keyword evidence="6" id="KW-0547">Nucleotide-binding</keyword>
<gene>
    <name evidence="18" type="ORF">COW36_02445</name>
</gene>
<evidence type="ECO:0000256" key="2">
    <source>
        <dbReference type="ARBA" id="ARBA00004370"/>
    </source>
</evidence>
<dbReference type="PRINTS" id="PR00344">
    <property type="entry name" value="BCTRLSENSOR"/>
</dbReference>
<evidence type="ECO:0000259" key="14">
    <source>
        <dbReference type="PROSITE" id="PS50109"/>
    </source>
</evidence>
<dbReference type="Pfam" id="PF00512">
    <property type="entry name" value="HisKA"/>
    <property type="match status" value="1"/>
</dbReference>
<dbReference type="InterPro" id="IPR003594">
    <property type="entry name" value="HATPase_dom"/>
</dbReference>
<evidence type="ECO:0000259" key="17">
    <source>
        <dbReference type="PROSITE" id="PS50113"/>
    </source>
</evidence>
<dbReference type="GO" id="GO:0006355">
    <property type="term" value="P:regulation of DNA-templated transcription"/>
    <property type="evidence" value="ECO:0007669"/>
    <property type="project" value="InterPro"/>
</dbReference>
<evidence type="ECO:0000259" key="16">
    <source>
        <dbReference type="PROSITE" id="PS50112"/>
    </source>
</evidence>
<dbReference type="InterPro" id="IPR035965">
    <property type="entry name" value="PAS-like_dom_sf"/>
</dbReference>
<dbReference type="Pfam" id="PF02518">
    <property type="entry name" value="HATPase_c"/>
    <property type="match status" value="1"/>
</dbReference>
<keyword evidence="13" id="KW-0175">Coiled coil</keyword>
<dbReference type="SMART" id="SM00387">
    <property type="entry name" value="HATPase_c"/>
    <property type="match status" value="1"/>
</dbReference>
<dbReference type="InterPro" id="IPR001610">
    <property type="entry name" value="PAC"/>
</dbReference>
<keyword evidence="4 12" id="KW-0597">Phosphoprotein</keyword>
<dbReference type="InterPro" id="IPR011006">
    <property type="entry name" value="CheY-like_superfamily"/>
</dbReference>
<dbReference type="InterPro" id="IPR036890">
    <property type="entry name" value="HATPase_C_sf"/>
</dbReference>
<protein>
    <recommendedName>
        <fullName evidence="3">histidine kinase</fullName>
        <ecNumber evidence="3">2.7.13.3</ecNumber>
    </recommendedName>
</protein>
<evidence type="ECO:0000256" key="5">
    <source>
        <dbReference type="ARBA" id="ARBA00022679"/>
    </source>
</evidence>
<dbReference type="FunFam" id="3.30.565.10:FF:000010">
    <property type="entry name" value="Sensor histidine kinase RcsC"/>
    <property type="match status" value="1"/>
</dbReference>
<evidence type="ECO:0000259" key="15">
    <source>
        <dbReference type="PROSITE" id="PS50110"/>
    </source>
</evidence>
<dbReference type="CDD" id="cd16922">
    <property type="entry name" value="HATPase_EvgS-ArcB-TorS-like"/>
    <property type="match status" value="1"/>
</dbReference>
<dbReference type="PANTHER" id="PTHR43047">
    <property type="entry name" value="TWO-COMPONENT HISTIDINE PROTEIN KINASE"/>
    <property type="match status" value="1"/>
</dbReference>
<dbReference type="Pfam" id="PF08448">
    <property type="entry name" value="PAS_4"/>
    <property type="match status" value="2"/>
</dbReference>
<feature type="domain" description="PAC" evidence="17">
    <location>
        <begin position="466"/>
        <end position="522"/>
    </location>
</feature>
<evidence type="ECO:0000256" key="7">
    <source>
        <dbReference type="ARBA" id="ARBA00022777"/>
    </source>
</evidence>
<dbReference type="InterPro" id="IPR036097">
    <property type="entry name" value="HisK_dim/P_sf"/>
</dbReference>
<dbReference type="GO" id="GO:0000155">
    <property type="term" value="F:phosphorelay sensor kinase activity"/>
    <property type="evidence" value="ECO:0007669"/>
    <property type="project" value="InterPro"/>
</dbReference>
<feature type="domain" description="PAS" evidence="16">
    <location>
        <begin position="144"/>
        <end position="213"/>
    </location>
</feature>
<keyword evidence="5" id="KW-0808">Transferase</keyword>
<dbReference type="Pfam" id="PF00989">
    <property type="entry name" value="PAS"/>
    <property type="match status" value="1"/>
</dbReference>
<dbReference type="Pfam" id="PF00072">
    <property type="entry name" value="Response_reg"/>
    <property type="match status" value="1"/>
</dbReference>
<dbReference type="InterPro" id="IPR013656">
    <property type="entry name" value="PAS_4"/>
</dbReference>
<dbReference type="FunFam" id="1.10.287.130:FF:000038">
    <property type="entry name" value="Sensory transduction histidine kinase"/>
    <property type="match status" value="1"/>
</dbReference>
<dbReference type="Gene3D" id="3.30.565.10">
    <property type="entry name" value="Histidine kinase-like ATPase, C-terminal domain"/>
    <property type="match status" value="1"/>
</dbReference>
<comment type="subcellular location">
    <subcellularLocation>
        <location evidence="2">Membrane</location>
    </subcellularLocation>
</comment>
<dbReference type="Gene3D" id="3.40.50.2300">
    <property type="match status" value="1"/>
</dbReference>
<dbReference type="InterPro" id="IPR013767">
    <property type="entry name" value="PAS_fold"/>
</dbReference>
<dbReference type="InterPro" id="IPR005467">
    <property type="entry name" value="His_kinase_dom"/>
</dbReference>
<keyword evidence="11" id="KW-0131">Cell cycle</keyword>
<evidence type="ECO:0000256" key="13">
    <source>
        <dbReference type="SAM" id="Coils"/>
    </source>
</evidence>
<name>A0A2M7GA14_9BACT</name>
<sequence>MQKQNPIPRSPPMSFQSESLTAFLPQILEGLSDLVIICNAAQEIIFWNQEAELFYGIKQSEAMGRRIDQLYPYTCLSHSEEEKLYLDLQQNRRGDATYRIEFPDGSLRYLQTTTSLWPPEMDQIPDFIVVVARDITEKYINSQRLKAFEQILQQNWEAVVFADMTGHVIYANPAAEQLYGYDSGELIGKHVDIFNSHLTLHTQEIIDSIVSQGGWSGTLIQRRKDNSVFHALLTVSLIQGTDGHPMGYASNSKDISVQKQLLEELQISEHKLSAVYNSTTDSNILLDKELRVLAFNEVAQQGLQDFLNEELKIGSPFHPESLPCAARFQSSFQSALKGEKVILEVDYQLSPEQTHWFHVSFHPIFNQAHEVWAVSFNSRDISELKRAHFEVQQSRQNLLSMIENSGDSIVFINPKLEIVTLNSRFRDKLEELSGVSIDQGMSIKKLIQRHPPEIQKLWNQALDRALMGQNQIVERKEIHKGQDFYFEFMFNPVLNEQHEVTGCVIIIHDITARKQIEETLRSLNQELEQRVQERTSELQIAKEAAEKANQAKSEFLANISHEIRTPMNAVLGFSDLLDELIDDPRLKRYLRAIKSSGRNLLTLINDILDLSKIEAGKLDIKPEPVFIHKILQDTEQIFQLKLQEKGLHFKLAIQEHLPEQMLLDEIRLRQVLFNLLGNAVKFTQSGWIRLKAEAARMNTESLDLILKVEDSGIGIAPESLQGVFEAFTQQDGQAAKHFGGTGLGLTISKRLVEMMGGTIWVESEPHKGSSFTIRLPDISIVSAEEPKSNSEFQFNRWNFSEGKKILIVDDLPNNRELLREYLTEQAFILREAEDSESAYQTALSFQPDLILLDIFMPHSNGFDFIYRLQQTPELDSIPVIAVSASLLAPEDIERSGFRDFLHKPISRESLFRCLSKFLDSLPEWVSEEPESFYPSNFQTGASILKKQLQEILTDRWLTVVQSGSFEDIKAFAEELNELAEQASILPVVDYSRQLLDAVADYHIEKINQILAIFPELAQSKPEEPPPNA</sequence>
<keyword evidence="9" id="KW-0902">Two-component regulatory system</keyword>
<proteinExistence type="predicted"/>
<evidence type="ECO:0000313" key="19">
    <source>
        <dbReference type="Proteomes" id="UP000231019"/>
    </source>
</evidence>
<feature type="modified residue" description="4-aspartylphosphate" evidence="12">
    <location>
        <position position="853"/>
    </location>
</feature>
<feature type="domain" description="PAS" evidence="16">
    <location>
        <begin position="20"/>
        <end position="72"/>
    </location>
</feature>
<evidence type="ECO:0000256" key="12">
    <source>
        <dbReference type="PROSITE-ProRule" id="PRU00169"/>
    </source>
</evidence>
<dbReference type="Proteomes" id="UP000231019">
    <property type="component" value="Unassembled WGS sequence"/>
</dbReference>
<accession>A0A2M7GA14</accession>
<dbReference type="SMART" id="SM00388">
    <property type="entry name" value="HisKA"/>
    <property type="match status" value="1"/>
</dbReference>
<feature type="domain" description="PAC" evidence="17">
    <location>
        <begin position="213"/>
        <end position="267"/>
    </location>
</feature>
<dbReference type="PROSITE" id="PS50110">
    <property type="entry name" value="RESPONSE_REGULATORY"/>
    <property type="match status" value="1"/>
</dbReference>
<comment type="catalytic activity">
    <reaction evidence="1">
        <text>ATP + protein L-histidine = ADP + protein N-phospho-L-histidine.</text>
        <dbReference type="EC" id="2.7.13.3"/>
    </reaction>
</comment>
<feature type="domain" description="Histidine kinase" evidence="14">
    <location>
        <begin position="558"/>
        <end position="779"/>
    </location>
</feature>
<dbReference type="SMART" id="SM00448">
    <property type="entry name" value="REC"/>
    <property type="match status" value="1"/>
</dbReference>
<dbReference type="CDD" id="cd00130">
    <property type="entry name" value="PAS"/>
    <property type="match status" value="3"/>
</dbReference>
<evidence type="ECO:0000256" key="3">
    <source>
        <dbReference type="ARBA" id="ARBA00012438"/>
    </source>
</evidence>
<evidence type="ECO:0000256" key="8">
    <source>
        <dbReference type="ARBA" id="ARBA00022840"/>
    </source>
</evidence>
<reference evidence="18 19" key="1">
    <citation type="submission" date="2017-09" db="EMBL/GenBank/DDBJ databases">
        <title>Depth-based differentiation of microbial function through sediment-hosted aquifers and enrichment of novel symbionts in the deep terrestrial subsurface.</title>
        <authorList>
            <person name="Probst A.J."/>
            <person name="Ladd B."/>
            <person name="Jarett J.K."/>
            <person name="Geller-Mcgrath D.E."/>
            <person name="Sieber C.M."/>
            <person name="Emerson J.B."/>
            <person name="Anantharaman K."/>
            <person name="Thomas B.C."/>
            <person name="Malmstrom R."/>
            <person name="Stieglmeier M."/>
            <person name="Klingl A."/>
            <person name="Woyke T."/>
            <person name="Ryan C.M."/>
            <person name="Banfield J.F."/>
        </authorList>
    </citation>
    <scope>NUCLEOTIDE SEQUENCE [LARGE SCALE GENOMIC DNA]</scope>
    <source>
        <strain evidence="18">CG17_big_fil_post_rev_8_21_14_2_50_48_46</strain>
    </source>
</reference>
<feature type="domain" description="Response regulatory" evidence="15">
    <location>
        <begin position="804"/>
        <end position="918"/>
    </location>
</feature>
<dbReference type="SMART" id="SM00091">
    <property type="entry name" value="PAS"/>
    <property type="match status" value="4"/>
</dbReference>
<dbReference type="EMBL" id="PFFQ01000006">
    <property type="protein sequence ID" value="PIW18988.1"/>
    <property type="molecule type" value="Genomic_DNA"/>
</dbReference>
<dbReference type="InterPro" id="IPR001789">
    <property type="entry name" value="Sig_transdc_resp-reg_receiver"/>
</dbReference>
<dbReference type="SUPFAM" id="SSF55785">
    <property type="entry name" value="PYP-like sensor domain (PAS domain)"/>
    <property type="match status" value="4"/>
</dbReference>
<evidence type="ECO:0000256" key="6">
    <source>
        <dbReference type="ARBA" id="ARBA00022741"/>
    </source>
</evidence>
<dbReference type="Gene3D" id="3.30.450.20">
    <property type="entry name" value="PAS domain"/>
    <property type="match status" value="4"/>
</dbReference>
<dbReference type="PROSITE" id="PS50112">
    <property type="entry name" value="PAS"/>
    <property type="match status" value="2"/>
</dbReference>
<evidence type="ECO:0000256" key="10">
    <source>
        <dbReference type="ARBA" id="ARBA00023136"/>
    </source>
</evidence>
<dbReference type="GO" id="GO:0005524">
    <property type="term" value="F:ATP binding"/>
    <property type="evidence" value="ECO:0007669"/>
    <property type="project" value="UniProtKB-KW"/>
</dbReference>
<dbReference type="CDD" id="cd00082">
    <property type="entry name" value="HisKA"/>
    <property type="match status" value="1"/>
</dbReference>
<evidence type="ECO:0000256" key="11">
    <source>
        <dbReference type="ARBA" id="ARBA00023306"/>
    </source>
</evidence>
<dbReference type="GO" id="GO:0016020">
    <property type="term" value="C:membrane"/>
    <property type="evidence" value="ECO:0007669"/>
    <property type="project" value="UniProtKB-SubCell"/>
</dbReference>
<dbReference type="InterPro" id="IPR004358">
    <property type="entry name" value="Sig_transdc_His_kin-like_C"/>
</dbReference>
<evidence type="ECO:0000313" key="18">
    <source>
        <dbReference type="EMBL" id="PIW18988.1"/>
    </source>
</evidence>
<evidence type="ECO:0000256" key="1">
    <source>
        <dbReference type="ARBA" id="ARBA00000085"/>
    </source>
</evidence>
<dbReference type="NCBIfam" id="TIGR00229">
    <property type="entry name" value="sensory_box"/>
    <property type="match status" value="3"/>
</dbReference>
<evidence type="ECO:0000256" key="9">
    <source>
        <dbReference type="ARBA" id="ARBA00023012"/>
    </source>
</evidence>
<dbReference type="SUPFAM" id="SSF47384">
    <property type="entry name" value="Homodimeric domain of signal transducing histidine kinase"/>
    <property type="match status" value="1"/>
</dbReference>
<dbReference type="PROSITE" id="PS50113">
    <property type="entry name" value="PAC"/>
    <property type="match status" value="2"/>
</dbReference>
<dbReference type="Gene3D" id="1.10.287.130">
    <property type="match status" value="1"/>
</dbReference>
<dbReference type="Pfam" id="PF13426">
    <property type="entry name" value="PAS_9"/>
    <property type="match status" value="1"/>
</dbReference>
<dbReference type="EC" id="2.7.13.3" evidence="3"/>
<dbReference type="PROSITE" id="PS50109">
    <property type="entry name" value="HIS_KIN"/>
    <property type="match status" value="1"/>
</dbReference>
<dbReference type="SUPFAM" id="SSF52172">
    <property type="entry name" value="CheY-like"/>
    <property type="match status" value="1"/>
</dbReference>
<evidence type="ECO:0000256" key="4">
    <source>
        <dbReference type="ARBA" id="ARBA00022553"/>
    </source>
</evidence>
<dbReference type="SMART" id="SM00086">
    <property type="entry name" value="PAC"/>
    <property type="match status" value="4"/>
</dbReference>
<dbReference type="InterPro" id="IPR000014">
    <property type="entry name" value="PAS"/>
</dbReference>
<dbReference type="InterPro" id="IPR003661">
    <property type="entry name" value="HisK_dim/P_dom"/>
</dbReference>
<keyword evidence="8" id="KW-0067">ATP-binding</keyword>